<dbReference type="EC" id="1.-.-.-" evidence="2"/>
<dbReference type="InterPro" id="IPR036188">
    <property type="entry name" value="FAD/NAD-bd_sf"/>
</dbReference>
<dbReference type="Proteomes" id="UP001610861">
    <property type="component" value="Unassembled WGS sequence"/>
</dbReference>
<accession>A0ABW7QBI3</accession>
<dbReference type="PANTHER" id="PTHR13847">
    <property type="entry name" value="SARCOSINE DEHYDROGENASE-RELATED"/>
    <property type="match status" value="1"/>
</dbReference>
<reference evidence="2 3" key="1">
    <citation type="submission" date="2024-09" db="EMBL/GenBank/DDBJ databases">
        <authorList>
            <person name="Pan X."/>
        </authorList>
    </citation>
    <scope>NUCLEOTIDE SEQUENCE [LARGE SCALE GENOMIC DNA]</scope>
    <source>
        <strain evidence="2 3">B2969</strain>
    </source>
</reference>
<evidence type="ECO:0000313" key="3">
    <source>
        <dbReference type="Proteomes" id="UP001610861"/>
    </source>
</evidence>
<dbReference type="EMBL" id="JBIQWL010000008">
    <property type="protein sequence ID" value="MFH8252248.1"/>
    <property type="molecule type" value="Genomic_DNA"/>
</dbReference>
<dbReference type="GO" id="GO:0016491">
    <property type="term" value="F:oxidoreductase activity"/>
    <property type="evidence" value="ECO:0007669"/>
    <property type="project" value="UniProtKB-KW"/>
</dbReference>
<dbReference type="Pfam" id="PF01266">
    <property type="entry name" value="DAO"/>
    <property type="match status" value="1"/>
</dbReference>
<proteinExistence type="predicted"/>
<dbReference type="InterPro" id="IPR006076">
    <property type="entry name" value="FAD-dep_OxRdtase"/>
</dbReference>
<keyword evidence="3" id="KW-1185">Reference proteome</keyword>
<keyword evidence="2" id="KW-0560">Oxidoreductase</keyword>
<evidence type="ECO:0000259" key="1">
    <source>
        <dbReference type="Pfam" id="PF01266"/>
    </source>
</evidence>
<comment type="caution">
    <text evidence="2">The sequence shown here is derived from an EMBL/GenBank/DDBJ whole genome shotgun (WGS) entry which is preliminary data.</text>
</comment>
<dbReference type="RefSeq" id="WP_397557679.1">
    <property type="nucleotide sequence ID" value="NZ_JBIQWL010000008.1"/>
</dbReference>
<dbReference type="PANTHER" id="PTHR13847:SF281">
    <property type="entry name" value="FAD DEPENDENT OXIDOREDUCTASE DOMAIN-CONTAINING PROTEIN"/>
    <property type="match status" value="1"/>
</dbReference>
<dbReference type="SUPFAM" id="SSF51905">
    <property type="entry name" value="FAD/NAD(P)-binding domain"/>
    <property type="match status" value="1"/>
</dbReference>
<feature type="domain" description="FAD dependent oxidoreductase" evidence="1">
    <location>
        <begin position="49"/>
        <end position="411"/>
    </location>
</feature>
<name>A0ABW7QBI3_9MICO</name>
<evidence type="ECO:0000313" key="2">
    <source>
        <dbReference type="EMBL" id="MFH8252248.1"/>
    </source>
</evidence>
<protein>
    <submittedName>
        <fullName evidence="2">NAD(P)/FAD-dependent oxidoreductase</fullName>
        <ecNumber evidence="2">1.-.-.-</ecNumber>
    </submittedName>
</protein>
<organism evidence="2 3">
    <name type="scientific">Microbacterium alkaliflavum</name>
    <dbReference type="NCBI Taxonomy" id="3248839"/>
    <lineage>
        <taxon>Bacteria</taxon>
        <taxon>Bacillati</taxon>
        <taxon>Actinomycetota</taxon>
        <taxon>Actinomycetes</taxon>
        <taxon>Micrococcales</taxon>
        <taxon>Microbacteriaceae</taxon>
        <taxon>Microbacterium</taxon>
    </lineage>
</organism>
<dbReference type="Gene3D" id="3.30.9.10">
    <property type="entry name" value="D-Amino Acid Oxidase, subunit A, domain 2"/>
    <property type="match status" value="1"/>
</dbReference>
<sequence>MGTTVFERHRPPASLVRESLDGSRHSVFWLDDLPPQPSRPPVAGSHTADLVVVGGGYTGLWTALLAKRRDPGRRVAIVEARTVGWAASGRNGGFCESSLTHGRENGQNRWPGEIDQLERLGHENLDAFEADVAGWGLDADFERTGTLSVATEPHQLEWLDDWAAEAASHGEEVVRLDEAAIQASIASPTYLGAVWDTRAAALVHPGKLAAELARAAEAQGVEIFEHSLVKRIDTAEPGRVKVVTASGEITAAQAALATNVFPSLLKRNRLMTVPVYDYALMTEPLDAAQLDAIGWRDRQGVSDLANQFHYYRLSADNRILFGGYAALYHWGRRVRPGYENNPRVWNELASHFFTTFPQLEGLRFSHRWAGAIDTSTRFCAFYGVAREGRIAYASGFTGLGVGSTRFAGEVMLDFLEGRETERTQLQMVRERGLPFPPEPAASIGIQATRWSLDQADHREGRRNVLLKTLDALGLGFDS</sequence>
<dbReference type="Gene3D" id="3.50.50.60">
    <property type="entry name" value="FAD/NAD(P)-binding domain"/>
    <property type="match status" value="1"/>
</dbReference>
<gene>
    <name evidence="2" type="ORF">ACH3VR_17920</name>
</gene>